<sequence>MYSQLTPHPRTIPLQGLYELLGPVTIEHPSSRAQFRNWAGTYHCTPLAVFEPETEYQCELVLELARREGRKVKAVGVGHSPSDIACTKEIILRTEKLNRVIDINAEKRYVIAQGGITLTKLHHELAKHDLAMICIGSISDQTLAGVVTTASHGSGIHYGVMSTQVMAVTLLLSDGSRVTCSRHNQPELFLATICGLGATGIILSVQMEVEPAFRLKETQESVPFDVAMDDFDHMAASAQHVRFWWYPSTDTVRCSYSDRTQEPKVSPVSGWLAFLGDPVTQLLLFLGRFLSSLNILAAVLACWLIKNRTVCIDDSYRLFNIDPKYSQFTTEWAIPFENSKPCLREIDALLKQDRSDSRGLRPHFPIEIRFTSADDIWLSPSHGQLSCWIGIIQYRPFGFNVAYRKYFQHFEEIMAKYQGRPHWAKSHGLQPHELRRLYPKFDDFVRVIEETDPHGLFRNEYIERHILGRNISRRVFKLRQ</sequence>
<dbReference type="InterPro" id="IPR007173">
    <property type="entry name" value="ALO_C"/>
</dbReference>
<dbReference type="GO" id="GO:0016020">
    <property type="term" value="C:membrane"/>
    <property type="evidence" value="ECO:0007669"/>
    <property type="project" value="InterPro"/>
</dbReference>
<accession>A0A0C2WUC3</accession>
<dbReference type="InterPro" id="IPR006094">
    <property type="entry name" value="Oxid_FAD_bind_N"/>
</dbReference>
<comment type="pathway">
    <text evidence="1">Cofactor biosynthesis; D-erythroascorbate biosynthesis; dehydro-D-arabinono-1,4-lactone from D-arabinose: step 2/2.</text>
</comment>
<name>A0A0C2WUC3_AMAMK</name>
<dbReference type="PANTHER" id="PTHR43762:SF1">
    <property type="entry name" value="D-ARABINONO-1,4-LACTONE OXIDASE"/>
    <property type="match status" value="1"/>
</dbReference>
<dbReference type="InParanoid" id="A0A0C2WUC3"/>
<dbReference type="OrthoDB" id="610608at2759"/>
<dbReference type="Proteomes" id="UP000054549">
    <property type="component" value="Unassembled WGS sequence"/>
</dbReference>
<dbReference type="UniPathway" id="UPA00771">
    <property type="reaction ID" value="UER00766"/>
</dbReference>
<evidence type="ECO:0000313" key="6">
    <source>
        <dbReference type="EMBL" id="KIL65377.1"/>
    </source>
</evidence>
<dbReference type="GO" id="GO:0005739">
    <property type="term" value="C:mitochondrion"/>
    <property type="evidence" value="ECO:0007669"/>
    <property type="project" value="TreeGrafter"/>
</dbReference>
<dbReference type="HOGENOM" id="CLU_003896_4_3_1"/>
<dbReference type="Gene3D" id="1.10.45.10">
    <property type="entry name" value="Vanillyl-alcohol Oxidase, Chain A, domain 4"/>
    <property type="match status" value="1"/>
</dbReference>
<dbReference type="InterPro" id="IPR016171">
    <property type="entry name" value="Vanillyl_alc_oxidase_C-sub2"/>
</dbReference>
<evidence type="ECO:0000259" key="5">
    <source>
        <dbReference type="PROSITE" id="PS51387"/>
    </source>
</evidence>
<keyword evidence="3" id="KW-0560">Oxidoreductase</keyword>
<dbReference type="Gene3D" id="3.30.465.10">
    <property type="match status" value="1"/>
</dbReference>
<feature type="domain" description="FAD-binding PCMH-type" evidence="5">
    <location>
        <begin position="42"/>
        <end position="212"/>
    </location>
</feature>
<organism evidence="6 7">
    <name type="scientific">Amanita muscaria (strain Koide BX008)</name>
    <dbReference type="NCBI Taxonomy" id="946122"/>
    <lineage>
        <taxon>Eukaryota</taxon>
        <taxon>Fungi</taxon>
        <taxon>Dikarya</taxon>
        <taxon>Basidiomycota</taxon>
        <taxon>Agaricomycotina</taxon>
        <taxon>Agaricomycetes</taxon>
        <taxon>Agaricomycetidae</taxon>
        <taxon>Agaricales</taxon>
        <taxon>Pluteineae</taxon>
        <taxon>Amanitaceae</taxon>
        <taxon>Amanita</taxon>
    </lineage>
</organism>
<reference evidence="6 7" key="1">
    <citation type="submission" date="2014-04" db="EMBL/GenBank/DDBJ databases">
        <title>Evolutionary Origins and Diversification of the Mycorrhizal Mutualists.</title>
        <authorList>
            <consortium name="DOE Joint Genome Institute"/>
            <consortium name="Mycorrhizal Genomics Consortium"/>
            <person name="Kohler A."/>
            <person name="Kuo A."/>
            <person name="Nagy L.G."/>
            <person name="Floudas D."/>
            <person name="Copeland A."/>
            <person name="Barry K.W."/>
            <person name="Cichocki N."/>
            <person name="Veneault-Fourrey C."/>
            <person name="LaButti K."/>
            <person name="Lindquist E.A."/>
            <person name="Lipzen A."/>
            <person name="Lundell T."/>
            <person name="Morin E."/>
            <person name="Murat C."/>
            <person name="Riley R."/>
            <person name="Ohm R."/>
            <person name="Sun H."/>
            <person name="Tunlid A."/>
            <person name="Henrissat B."/>
            <person name="Grigoriev I.V."/>
            <person name="Hibbett D.S."/>
            <person name="Martin F."/>
        </authorList>
    </citation>
    <scope>NUCLEOTIDE SEQUENCE [LARGE SCALE GENOMIC DNA]</scope>
    <source>
        <strain evidence="6 7">Koide BX008</strain>
    </source>
</reference>
<dbReference type="InterPro" id="IPR016167">
    <property type="entry name" value="FAD-bd_PCMH_sub1"/>
</dbReference>
<dbReference type="Pfam" id="PF04030">
    <property type="entry name" value="ALO"/>
    <property type="match status" value="1"/>
</dbReference>
<dbReference type="EMBL" id="KN818242">
    <property type="protein sequence ID" value="KIL65377.1"/>
    <property type="molecule type" value="Genomic_DNA"/>
</dbReference>
<evidence type="ECO:0000256" key="4">
    <source>
        <dbReference type="ARBA" id="ARBA00033418"/>
    </source>
</evidence>
<proteinExistence type="predicted"/>
<dbReference type="GO" id="GO:0003885">
    <property type="term" value="F:D-arabinono-1,4-lactone oxidase activity"/>
    <property type="evidence" value="ECO:0007669"/>
    <property type="project" value="UniProtKB-EC"/>
</dbReference>
<dbReference type="PANTHER" id="PTHR43762">
    <property type="entry name" value="L-GULONOLACTONE OXIDASE"/>
    <property type="match status" value="1"/>
</dbReference>
<dbReference type="InterPro" id="IPR036318">
    <property type="entry name" value="FAD-bd_PCMH-like_sf"/>
</dbReference>
<dbReference type="InterPro" id="IPR016166">
    <property type="entry name" value="FAD-bd_PCMH"/>
</dbReference>
<evidence type="ECO:0000313" key="7">
    <source>
        <dbReference type="Proteomes" id="UP000054549"/>
    </source>
</evidence>
<dbReference type="STRING" id="946122.A0A0C2WUC3"/>
<evidence type="ECO:0000256" key="2">
    <source>
        <dbReference type="ARBA" id="ARBA00013136"/>
    </source>
</evidence>
<dbReference type="Gene3D" id="3.30.43.10">
    <property type="entry name" value="Uridine Diphospho-n-acetylenolpyruvylglucosamine Reductase, domain 2"/>
    <property type="match status" value="1"/>
</dbReference>
<dbReference type="PIRSF" id="PIRSF000136">
    <property type="entry name" value="LGO_GLO"/>
    <property type="match status" value="1"/>
</dbReference>
<dbReference type="InterPro" id="IPR016169">
    <property type="entry name" value="FAD-bd_PCMH_sub2"/>
</dbReference>
<dbReference type="PROSITE" id="PS51387">
    <property type="entry name" value="FAD_PCMH"/>
    <property type="match status" value="1"/>
</dbReference>
<dbReference type="SUPFAM" id="SSF56176">
    <property type="entry name" value="FAD-binding/transporter-associated domain-like"/>
    <property type="match status" value="1"/>
</dbReference>
<evidence type="ECO:0000256" key="1">
    <source>
        <dbReference type="ARBA" id="ARBA00005083"/>
    </source>
</evidence>
<dbReference type="AlphaFoldDB" id="A0A0C2WUC3"/>
<dbReference type="InterPro" id="IPR010031">
    <property type="entry name" value="FAD_lactone_oxidase-like"/>
</dbReference>
<dbReference type="Pfam" id="PF01565">
    <property type="entry name" value="FAD_binding_4"/>
    <property type="match status" value="1"/>
</dbReference>
<protein>
    <recommendedName>
        <fullName evidence="2">D-arabinono-1,4-lactone oxidase</fullName>
        <ecNumber evidence="2">1.1.3.37</ecNumber>
    </recommendedName>
    <alternativeName>
        <fullName evidence="4">L-galactono-gamma-lactone oxidase</fullName>
    </alternativeName>
</protein>
<dbReference type="FunCoup" id="A0A0C2WUC3">
    <property type="interactions" value="413"/>
</dbReference>
<dbReference type="GO" id="GO:0071949">
    <property type="term" value="F:FAD binding"/>
    <property type="evidence" value="ECO:0007669"/>
    <property type="project" value="InterPro"/>
</dbReference>
<gene>
    <name evidence="6" type="ORF">M378DRAFT_76872</name>
</gene>
<evidence type="ECO:0000256" key="3">
    <source>
        <dbReference type="ARBA" id="ARBA00023002"/>
    </source>
</evidence>
<dbReference type="EC" id="1.1.3.37" evidence="2"/>
<keyword evidence="7" id="KW-1185">Reference proteome</keyword>
<dbReference type="Gene3D" id="3.30.70.2520">
    <property type="match status" value="1"/>
</dbReference>